<protein>
    <recommendedName>
        <fullName evidence="3">DUF3352 domain-containing protein</fullName>
    </recommendedName>
</protein>
<reference evidence="1" key="2">
    <citation type="submission" date="2021-04" db="EMBL/GenBank/DDBJ databases">
        <authorList>
            <person name="Gilroy R."/>
        </authorList>
    </citation>
    <scope>NUCLEOTIDE SEQUENCE</scope>
    <source>
        <strain evidence="1">Gambia16-554</strain>
    </source>
</reference>
<sequence length="744" mass="81740">MNRRSIVICSVIALLLLGGVGGLFYFLFFAGNGKAVETDRLTEGVQAIPSDAVFLFEAGSFSDIVKMTDERSALGKIAGCIPDVSSDWEAALSMHYSSKNAVSPLLVITVPEKEDASAFLSQILDECGGVIEKRYGQQSVFKAAVPDASFALCGRFLIASPSLVIVESSLRQMESGMSVKDEPLYSKIHGVTSDRGVLHVNFSNIGKFFSGAVSRSWLGKASFFQNFADWGTFGLSDGDNPWTMDGKVTGVMSGENFSDVLLTQRGRRPEVFAVVPHDALYVFTLPLTSYSEYVRAYHSYLSANGLRKDYDYLNAILPSNDGLEISTSAFAASLDLTEAAVFAIGASGERILALRSGNTGALGGGKDTVNTYLYKGYISTFLGDAFAPSSEDSYVIHGDWILIGGEETLKSLTDKWKRGGFFSMADYVAQTPASEELRELSCASLFINAVRYADGMASFFRKPYSEAVASAFGVHNFELLVLNTYKTGGDLGVRLSVYSEDLSELPQPEPEEGVSGVEIVDDTPVDIPEGPFKVKNFIDGSDNWLEQLDNHDLRLLNSARRPVWTVKFDRPLCGTVRQIDYLKNNKLQMLFGAGSKMYLLDRLGRKVGKFPIDLGKEILLGPDVYDFSGDRDYTLMVLHADNTVAQYDIAGERIPGWNDIKLQERIVGLPRLLEMESGVYWIVRTSYQTLIYDAHGTICADFTKKNKLKKDTAVEPVSSSKVKVTTMEGRTMFLNLKDGSFSRR</sequence>
<evidence type="ECO:0008006" key="3">
    <source>
        <dbReference type="Google" id="ProtNLM"/>
    </source>
</evidence>
<dbReference type="EMBL" id="DXAW01000121">
    <property type="protein sequence ID" value="HIZ86280.1"/>
    <property type="molecule type" value="Genomic_DNA"/>
</dbReference>
<dbReference type="Proteomes" id="UP000824115">
    <property type="component" value="Unassembled WGS sequence"/>
</dbReference>
<gene>
    <name evidence="1" type="ORF">IAC04_07290</name>
</gene>
<accession>A0A9D2GRU5</accession>
<reference evidence="1" key="1">
    <citation type="journal article" date="2021" name="PeerJ">
        <title>Extensive microbial diversity within the chicken gut microbiome revealed by metagenomics and culture.</title>
        <authorList>
            <person name="Gilroy R."/>
            <person name="Ravi A."/>
            <person name="Getino M."/>
            <person name="Pursley I."/>
            <person name="Horton D.L."/>
            <person name="Alikhan N.F."/>
            <person name="Baker D."/>
            <person name="Gharbi K."/>
            <person name="Hall N."/>
            <person name="Watson M."/>
            <person name="Adriaenssens E.M."/>
            <person name="Foster-Nyarko E."/>
            <person name="Jarju S."/>
            <person name="Secka A."/>
            <person name="Antonio M."/>
            <person name="Oren A."/>
            <person name="Chaudhuri R.R."/>
            <person name="La Ragione R."/>
            <person name="Hildebrand F."/>
            <person name="Pallen M.J."/>
        </authorList>
    </citation>
    <scope>NUCLEOTIDE SEQUENCE</scope>
    <source>
        <strain evidence="1">Gambia16-554</strain>
    </source>
</reference>
<evidence type="ECO:0000313" key="2">
    <source>
        <dbReference type="Proteomes" id="UP000824115"/>
    </source>
</evidence>
<evidence type="ECO:0000313" key="1">
    <source>
        <dbReference type="EMBL" id="HIZ86280.1"/>
    </source>
</evidence>
<dbReference type="AlphaFoldDB" id="A0A9D2GRU5"/>
<organism evidence="1 2">
    <name type="scientific">Candidatus Coprenecus stercoravium</name>
    <dbReference type="NCBI Taxonomy" id="2840735"/>
    <lineage>
        <taxon>Bacteria</taxon>
        <taxon>Pseudomonadati</taxon>
        <taxon>Bacteroidota</taxon>
        <taxon>Bacteroidia</taxon>
        <taxon>Bacteroidales</taxon>
        <taxon>Rikenellaceae</taxon>
        <taxon>Rikenellaceae incertae sedis</taxon>
        <taxon>Candidatus Coprenecus</taxon>
    </lineage>
</organism>
<proteinExistence type="predicted"/>
<name>A0A9D2GRU5_9BACT</name>
<comment type="caution">
    <text evidence="1">The sequence shown here is derived from an EMBL/GenBank/DDBJ whole genome shotgun (WGS) entry which is preliminary data.</text>
</comment>